<organism evidence="1 2">
    <name type="scientific">Arabis alpina</name>
    <name type="common">Alpine rock-cress</name>
    <dbReference type="NCBI Taxonomy" id="50452"/>
    <lineage>
        <taxon>Eukaryota</taxon>
        <taxon>Viridiplantae</taxon>
        <taxon>Streptophyta</taxon>
        <taxon>Embryophyta</taxon>
        <taxon>Tracheophyta</taxon>
        <taxon>Spermatophyta</taxon>
        <taxon>Magnoliopsida</taxon>
        <taxon>eudicotyledons</taxon>
        <taxon>Gunneridae</taxon>
        <taxon>Pentapetalae</taxon>
        <taxon>rosids</taxon>
        <taxon>malvids</taxon>
        <taxon>Brassicales</taxon>
        <taxon>Brassicaceae</taxon>
        <taxon>Arabideae</taxon>
        <taxon>Arabis</taxon>
    </lineage>
</organism>
<protein>
    <recommendedName>
        <fullName evidence="3">Thermosome subunit gamma</fullName>
    </recommendedName>
</protein>
<keyword evidence="2" id="KW-1185">Reference proteome</keyword>
<dbReference type="Gramene" id="KFK26198">
    <property type="protein sequence ID" value="KFK26198"/>
    <property type="gene ID" value="AALP_AA8G215400"/>
</dbReference>
<evidence type="ECO:0008006" key="3">
    <source>
        <dbReference type="Google" id="ProtNLM"/>
    </source>
</evidence>
<accession>A0A087G8J6</accession>
<dbReference type="OMA" id="YEKRLPW"/>
<name>A0A087G8J6_ARAAL</name>
<dbReference type="GO" id="GO:0010027">
    <property type="term" value="P:thylakoid membrane organization"/>
    <property type="evidence" value="ECO:0007669"/>
    <property type="project" value="EnsemblPlants"/>
</dbReference>
<dbReference type="Proteomes" id="UP000029120">
    <property type="component" value="Chromosome 8"/>
</dbReference>
<proteinExistence type="predicted"/>
<dbReference type="AlphaFoldDB" id="A0A087G8J6"/>
<dbReference type="OrthoDB" id="45571at2759"/>
<evidence type="ECO:0000313" key="1">
    <source>
        <dbReference type="EMBL" id="KFK26198.1"/>
    </source>
</evidence>
<gene>
    <name evidence="1" type="ordered locus">AALP_Aa8g215400</name>
</gene>
<dbReference type="EMBL" id="CM002876">
    <property type="protein sequence ID" value="KFK26198.1"/>
    <property type="molecule type" value="Genomic_DNA"/>
</dbReference>
<evidence type="ECO:0000313" key="2">
    <source>
        <dbReference type="Proteomes" id="UP000029120"/>
    </source>
</evidence>
<reference evidence="2" key="1">
    <citation type="journal article" date="2015" name="Nat. Plants">
        <title>Genome expansion of Arabis alpina linked with retrotransposition and reduced symmetric DNA methylation.</title>
        <authorList>
            <person name="Willing E.M."/>
            <person name="Rawat V."/>
            <person name="Mandakova T."/>
            <person name="Maumus F."/>
            <person name="James G.V."/>
            <person name="Nordstroem K.J."/>
            <person name="Becker C."/>
            <person name="Warthmann N."/>
            <person name="Chica C."/>
            <person name="Szarzynska B."/>
            <person name="Zytnicki M."/>
            <person name="Albani M.C."/>
            <person name="Kiefer C."/>
            <person name="Bergonzi S."/>
            <person name="Castaings L."/>
            <person name="Mateos J.L."/>
            <person name="Berns M.C."/>
            <person name="Bujdoso N."/>
            <person name="Piofczyk T."/>
            <person name="de Lorenzo L."/>
            <person name="Barrero-Sicilia C."/>
            <person name="Mateos I."/>
            <person name="Piednoel M."/>
            <person name="Hagmann J."/>
            <person name="Chen-Min-Tao R."/>
            <person name="Iglesias-Fernandez R."/>
            <person name="Schuster S.C."/>
            <person name="Alonso-Blanco C."/>
            <person name="Roudier F."/>
            <person name="Carbonero P."/>
            <person name="Paz-Ares J."/>
            <person name="Davis S.J."/>
            <person name="Pecinka A."/>
            <person name="Quesneville H."/>
            <person name="Colot V."/>
            <person name="Lysak M.A."/>
            <person name="Weigel D."/>
            <person name="Coupland G."/>
            <person name="Schneeberger K."/>
        </authorList>
    </citation>
    <scope>NUCLEOTIDE SEQUENCE [LARGE SCALE GENOMIC DNA]</scope>
    <source>
        <strain evidence="2">cv. Pajares</strain>
    </source>
</reference>
<dbReference type="eggNOG" id="ENOG502QQBM">
    <property type="taxonomic scope" value="Eukaryota"/>
</dbReference>
<dbReference type="PANTHER" id="PTHR35757:SF1">
    <property type="entry name" value="THERMOSOME SUBUNIT GAMMA"/>
    <property type="match status" value="1"/>
</dbReference>
<dbReference type="GO" id="GO:0009570">
    <property type="term" value="C:chloroplast stroma"/>
    <property type="evidence" value="ECO:0007669"/>
    <property type="project" value="EnsemblPlants"/>
</dbReference>
<dbReference type="PANTHER" id="PTHR35757">
    <property type="entry name" value="THERMOSOME SUBUNIT GAMMA"/>
    <property type="match status" value="1"/>
</dbReference>
<sequence length="460" mass="52649">MAASSVAVLPFFGHSSTTDKSSSSSRLLRLCNLPISKHSNPRFREVRASFSLNQSSDDDDDSSDANLFLRSNSIADFMRFKRESVGNNGKSELQTAIVSYKKRFPWILLNPFLQVDLVSTIHIADKEYFDTLQKELEPYDSILYEMVASKEVLENRRNPIAAKRLKSSRPRGFSILGFIQRQMARTLTLDFQLDCMDYEAENWYHADLDYDTFRLLQIEKGESFFSFAKDMTIRSTKAIMQPASTTEGLDPLRSKLRWVSRVFPMPLVGLFLIGAFCADFETQTSDYPELEALSRLDFGAAMKVFLAKRLTSELTQVTSDIEEKSVIIGERNRAATEALRKAIEQGHNRIAILYGGGHMPDLGRRLREEFDLVPSEVRWVTAWSIRNPLDLETTSFPILRRMAEVLRWPLNRYQTLALLIFSSVLALDLCFWELFFDSTIDWASQIGAELYRIVDNAKIV</sequence>